<dbReference type="InterPro" id="IPR038416">
    <property type="entry name" value="Ribosom_S30AE_C_sf"/>
</dbReference>
<dbReference type="EMBL" id="LAZR01004615">
    <property type="protein sequence ID" value="KKN07030.1"/>
    <property type="molecule type" value="Genomic_DNA"/>
</dbReference>
<name>A0A0F9MI31_9ZZZZ</name>
<dbReference type="SUPFAM" id="SSF69754">
    <property type="entry name" value="Ribosome binding protein Y (YfiA homologue)"/>
    <property type="match status" value="1"/>
</dbReference>
<evidence type="ECO:0000256" key="1">
    <source>
        <dbReference type="ARBA" id="ARBA00022845"/>
    </source>
</evidence>
<dbReference type="InterPro" id="IPR050574">
    <property type="entry name" value="HPF/YfiA_ribosome-assoc"/>
</dbReference>
<keyword evidence="1" id="KW-0810">Translation regulation</keyword>
<dbReference type="PANTHER" id="PTHR33231">
    <property type="entry name" value="30S RIBOSOMAL PROTEIN"/>
    <property type="match status" value="1"/>
</dbReference>
<protein>
    <recommendedName>
        <fullName evidence="2">Sigma 54 modulation/S30EA ribosomal protein C-terminal domain-containing protein</fullName>
    </recommendedName>
</protein>
<organism evidence="3">
    <name type="scientific">marine sediment metagenome</name>
    <dbReference type="NCBI Taxonomy" id="412755"/>
    <lineage>
        <taxon>unclassified sequences</taxon>
        <taxon>metagenomes</taxon>
        <taxon>ecological metagenomes</taxon>
    </lineage>
</organism>
<dbReference type="Gene3D" id="3.30.160.100">
    <property type="entry name" value="Ribosome hibernation promotion factor-like"/>
    <property type="match status" value="1"/>
</dbReference>
<dbReference type="GO" id="GO:0045900">
    <property type="term" value="P:negative regulation of translational elongation"/>
    <property type="evidence" value="ECO:0007669"/>
    <property type="project" value="TreeGrafter"/>
</dbReference>
<proteinExistence type="inferred from homology"/>
<dbReference type="Pfam" id="PF02482">
    <property type="entry name" value="Ribosomal_S30AE"/>
    <property type="match status" value="1"/>
</dbReference>
<dbReference type="CDD" id="cd00552">
    <property type="entry name" value="RaiA"/>
    <property type="match status" value="1"/>
</dbReference>
<dbReference type="InterPro" id="IPR003489">
    <property type="entry name" value="RHF/RaiA"/>
</dbReference>
<reference evidence="3" key="1">
    <citation type="journal article" date="2015" name="Nature">
        <title>Complex archaea that bridge the gap between prokaryotes and eukaryotes.</title>
        <authorList>
            <person name="Spang A."/>
            <person name="Saw J.H."/>
            <person name="Jorgensen S.L."/>
            <person name="Zaremba-Niedzwiedzka K."/>
            <person name="Martijn J."/>
            <person name="Lind A.E."/>
            <person name="van Eijk R."/>
            <person name="Schleper C."/>
            <person name="Guy L."/>
            <person name="Ettema T.J."/>
        </authorList>
    </citation>
    <scope>NUCLEOTIDE SEQUENCE</scope>
</reference>
<dbReference type="Gene3D" id="3.30.505.50">
    <property type="entry name" value="Sigma 54 modulation/S30EA ribosomal protein, C-terminal domain"/>
    <property type="match status" value="1"/>
</dbReference>
<dbReference type="GO" id="GO:0043024">
    <property type="term" value="F:ribosomal small subunit binding"/>
    <property type="evidence" value="ECO:0007669"/>
    <property type="project" value="TreeGrafter"/>
</dbReference>
<dbReference type="Pfam" id="PF16321">
    <property type="entry name" value="Ribosom_S30AE_C"/>
    <property type="match status" value="1"/>
</dbReference>
<dbReference type="HAMAP" id="MF_00839">
    <property type="entry name" value="HPF"/>
    <property type="match status" value="1"/>
</dbReference>
<dbReference type="InterPro" id="IPR032528">
    <property type="entry name" value="Ribosom_S30AE_C"/>
</dbReference>
<evidence type="ECO:0000313" key="3">
    <source>
        <dbReference type="EMBL" id="KKN07030.1"/>
    </source>
</evidence>
<dbReference type="NCBIfam" id="TIGR00741">
    <property type="entry name" value="yfiA"/>
    <property type="match status" value="1"/>
</dbReference>
<evidence type="ECO:0000259" key="2">
    <source>
        <dbReference type="Pfam" id="PF16321"/>
    </source>
</evidence>
<comment type="caution">
    <text evidence="3">The sequence shown here is derived from an EMBL/GenBank/DDBJ whole genome shotgun (WGS) entry which is preliminary data.</text>
</comment>
<accession>A0A0F9MI31</accession>
<dbReference type="InterPro" id="IPR034694">
    <property type="entry name" value="HPF_long/plastid"/>
</dbReference>
<gene>
    <name evidence="3" type="ORF">LCGC14_1071300</name>
</gene>
<dbReference type="InterPro" id="IPR036567">
    <property type="entry name" value="RHF-like"/>
</dbReference>
<dbReference type="AlphaFoldDB" id="A0A0F9MI31"/>
<dbReference type="GO" id="GO:0022627">
    <property type="term" value="C:cytosolic small ribosomal subunit"/>
    <property type="evidence" value="ECO:0007669"/>
    <property type="project" value="TreeGrafter"/>
</dbReference>
<feature type="domain" description="Sigma 54 modulation/S30EA ribosomal protein C-terminal" evidence="2">
    <location>
        <begin position="120"/>
        <end position="173"/>
    </location>
</feature>
<sequence length="177" mass="20461">MRTIIKGKHMQVNEDLKKKVQEKLEKITRHHHSVNIKELEVKFSVEKNPSIENPQTVEITAFTKGPVIRAKKASTDMLSSIDMVVEKLDRQFEKLKGKAYHSKNHKGRHEAIELKETVPPLIERRKNFSSKPMSVTEAILQMELVDHDFFVFRNAENDKISVIYFRKGSGIGLLEPE</sequence>
<dbReference type="PANTHER" id="PTHR33231:SF1">
    <property type="entry name" value="30S RIBOSOMAL PROTEIN"/>
    <property type="match status" value="1"/>
</dbReference>